<name>A0ACC2P9H5_9HYME</name>
<reference evidence="1" key="1">
    <citation type="submission" date="2023-04" db="EMBL/GenBank/DDBJ databases">
        <title>A chromosome-level genome assembly of the parasitoid wasp Eretmocerus hayati.</title>
        <authorList>
            <person name="Zhong Y."/>
            <person name="Liu S."/>
            <person name="Liu Y."/>
        </authorList>
    </citation>
    <scope>NUCLEOTIDE SEQUENCE</scope>
    <source>
        <strain evidence="1">ZJU_SS_LIU_2023</strain>
    </source>
</reference>
<accession>A0ACC2P9H5</accession>
<keyword evidence="2" id="KW-1185">Reference proteome</keyword>
<comment type="caution">
    <text evidence="1">The sequence shown here is derived from an EMBL/GenBank/DDBJ whole genome shotgun (WGS) entry which is preliminary data.</text>
</comment>
<evidence type="ECO:0000313" key="2">
    <source>
        <dbReference type="Proteomes" id="UP001239111"/>
    </source>
</evidence>
<evidence type="ECO:0000313" key="1">
    <source>
        <dbReference type="EMBL" id="KAJ8679942.1"/>
    </source>
</evidence>
<organism evidence="1 2">
    <name type="scientific">Eretmocerus hayati</name>
    <dbReference type="NCBI Taxonomy" id="131215"/>
    <lineage>
        <taxon>Eukaryota</taxon>
        <taxon>Metazoa</taxon>
        <taxon>Ecdysozoa</taxon>
        <taxon>Arthropoda</taxon>
        <taxon>Hexapoda</taxon>
        <taxon>Insecta</taxon>
        <taxon>Pterygota</taxon>
        <taxon>Neoptera</taxon>
        <taxon>Endopterygota</taxon>
        <taxon>Hymenoptera</taxon>
        <taxon>Apocrita</taxon>
        <taxon>Proctotrupomorpha</taxon>
        <taxon>Chalcidoidea</taxon>
        <taxon>Aphelinidae</taxon>
        <taxon>Aphelininae</taxon>
        <taxon>Eretmocerus</taxon>
    </lineage>
</organism>
<dbReference type="Proteomes" id="UP001239111">
    <property type="component" value="Chromosome 2"/>
</dbReference>
<proteinExistence type="predicted"/>
<sequence length="270" mass="30470">MQKNFINTEPLRGNAVLPVDEYEYRYVAHIAYKDKKSDTKLIYTCSGIVITKKHVLTAAHCLLETKAEVDKTRVLVGSSNLLRCTPYTPKSWTTYIDYKEQITNGAKKLSMRADTDLASIELSHEIDESIKPATIALRPVEKVEGGFAEIVGWGLLDDNVLNKQLNRAFVTILSPETCSKKISEKLHKVKRIFSRNICTVANPRVSLTCGDSGGPVVRNNKVIAVNRGTSPVEFEEAERYNVHLYLLHYKQFIDWATKDESVTYDDAMPK</sequence>
<dbReference type="EMBL" id="CM056742">
    <property type="protein sequence ID" value="KAJ8679942.1"/>
    <property type="molecule type" value="Genomic_DNA"/>
</dbReference>
<protein>
    <submittedName>
        <fullName evidence="1">Uncharacterized protein</fullName>
    </submittedName>
</protein>
<gene>
    <name evidence="1" type="ORF">QAD02_015729</name>
</gene>